<evidence type="ECO:0000313" key="5">
    <source>
        <dbReference type="Proteomes" id="UP001500279"/>
    </source>
</evidence>
<dbReference type="Pfam" id="PF04352">
    <property type="entry name" value="ProQ"/>
    <property type="match status" value="1"/>
</dbReference>
<dbReference type="SMART" id="SM00945">
    <property type="entry name" value="ProQ"/>
    <property type="match status" value="1"/>
</dbReference>
<feature type="region of interest" description="Disordered" evidence="2">
    <location>
        <begin position="1"/>
        <end position="99"/>
    </location>
</feature>
<evidence type="ECO:0000259" key="3">
    <source>
        <dbReference type="SMART" id="SM00945"/>
    </source>
</evidence>
<dbReference type="InterPro" id="IPR036442">
    <property type="entry name" value="ProQ/FinO_sf"/>
</dbReference>
<feature type="domain" description="ProQ/FinO" evidence="3">
    <location>
        <begin position="96"/>
        <end position="205"/>
    </location>
</feature>
<sequence length="367" mass="38242">MSSTPSLPNPAPLDPSAETPEAAAAPGIESTSPEAGDSPEAAATVEPEALQASGDEAAETPAAAATEAVDADATKGEEAPAEDAAPAAAGAKPAPVAMSPAECAQALKSRFPALFAGAPKPLKLRIQADIQARAPGVFTRQSLSAFLRRHTGSTSYLIALSRAKTRFDLDGQPADELSDEHRQAAVDELTRRRGVTQQRREAEDQQRRDRFNLLRDFEHTTLTEPNFCALKGLTPEQLHATLAQARQELTEAPPQREFDRRPPRDGQFRDDRRPGGGGPRGPGGPGPRGDGRGPGRGDGPRADGPRADGPRGDGPPPRREGGGPRRDGAGARGPRNSGPRRHDDRPQGPRGPAGGKPPGSEGGGNAA</sequence>
<proteinExistence type="predicted"/>
<dbReference type="SUPFAM" id="SSF48657">
    <property type="entry name" value="FinO-like"/>
    <property type="match status" value="1"/>
</dbReference>
<dbReference type="EMBL" id="BAAAEW010000022">
    <property type="protein sequence ID" value="GAA0755504.1"/>
    <property type="molecule type" value="Genomic_DNA"/>
</dbReference>
<evidence type="ECO:0000313" key="4">
    <source>
        <dbReference type="EMBL" id="GAA0755504.1"/>
    </source>
</evidence>
<feature type="compositionally biased region" description="Low complexity" evidence="2">
    <location>
        <begin position="17"/>
        <end position="26"/>
    </location>
</feature>
<feature type="compositionally biased region" description="Low complexity" evidence="2">
    <location>
        <begin position="82"/>
        <end position="97"/>
    </location>
</feature>
<evidence type="ECO:0000256" key="2">
    <source>
        <dbReference type="SAM" id="MobiDB-lite"/>
    </source>
</evidence>
<feature type="compositionally biased region" description="Low complexity" evidence="2">
    <location>
        <begin position="59"/>
        <end position="68"/>
    </location>
</feature>
<dbReference type="Proteomes" id="UP001500279">
    <property type="component" value="Unassembled WGS sequence"/>
</dbReference>
<reference evidence="5" key="1">
    <citation type="journal article" date="2019" name="Int. J. Syst. Evol. Microbiol.">
        <title>The Global Catalogue of Microorganisms (GCM) 10K type strain sequencing project: providing services to taxonomists for standard genome sequencing and annotation.</title>
        <authorList>
            <consortium name="The Broad Institute Genomics Platform"/>
            <consortium name="The Broad Institute Genome Sequencing Center for Infectious Disease"/>
            <person name="Wu L."/>
            <person name="Ma J."/>
        </authorList>
    </citation>
    <scope>NUCLEOTIDE SEQUENCE [LARGE SCALE GENOMIC DNA]</scope>
    <source>
        <strain evidence="5">JCM 15503</strain>
    </source>
</reference>
<keyword evidence="1" id="KW-0694">RNA-binding</keyword>
<feature type="region of interest" description="Disordered" evidence="2">
    <location>
        <begin position="249"/>
        <end position="367"/>
    </location>
</feature>
<organism evidence="4 5">
    <name type="scientific">Ideonella azotifigens</name>
    <dbReference type="NCBI Taxonomy" id="513160"/>
    <lineage>
        <taxon>Bacteria</taxon>
        <taxon>Pseudomonadati</taxon>
        <taxon>Pseudomonadota</taxon>
        <taxon>Betaproteobacteria</taxon>
        <taxon>Burkholderiales</taxon>
        <taxon>Sphaerotilaceae</taxon>
        <taxon>Ideonella</taxon>
    </lineage>
</organism>
<dbReference type="Gene3D" id="1.10.1710.10">
    <property type="entry name" value="ProQ/FinO domain"/>
    <property type="match status" value="1"/>
</dbReference>
<feature type="compositionally biased region" description="Gly residues" evidence="2">
    <location>
        <begin position="275"/>
        <end position="288"/>
    </location>
</feature>
<evidence type="ECO:0000256" key="1">
    <source>
        <dbReference type="ARBA" id="ARBA00022884"/>
    </source>
</evidence>
<feature type="compositionally biased region" description="Basic and acidic residues" evidence="2">
    <location>
        <begin position="254"/>
        <end position="274"/>
    </location>
</feature>
<dbReference type="RefSeq" id="WP_231011950.1">
    <property type="nucleotide sequence ID" value="NZ_BAAAEW010000022.1"/>
</dbReference>
<gene>
    <name evidence="4" type="ORF">GCM10009107_33050</name>
</gene>
<name>A0ABP3VE24_9BURK</name>
<dbReference type="InterPro" id="IPR016103">
    <property type="entry name" value="ProQ/FinO"/>
</dbReference>
<feature type="compositionally biased region" description="Gly residues" evidence="2">
    <location>
        <begin position="351"/>
        <end position="367"/>
    </location>
</feature>
<feature type="compositionally biased region" description="Basic and acidic residues" evidence="2">
    <location>
        <begin position="289"/>
        <end position="329"/>
    </location>
</feature>
<protein>
    <recommendedName>
        <fullName evidence="3">ProQ/FinO domain-containing protein</fullName>
    </recommendedName>
</protein>
<keyword evidence="5" id="KW-1185">Reference proteome</keyword>
<comment type="caution">
    <text evidence="4">The sequence shown here is derived from an EMBL/GenBank/DDBJ whole genome shotgun (WGS) entry which is preliminary data.</text>
</comment>
<accession>A0ABP3VE24</accession>